<keyword evidence="2" id="KW-1185">Reference proteome</keyword>
<evidence type="ECO:0000313" key="2">
    <source>
        <dbReference type="Proteomes" id="UP001055879"/>
    </source>
</evidence>
<accession>A0ACB9A9X2</accession>
<sequence>MDIGGFDVVIGMDWLVRHKVDIFCSKKMIQVPLEGSNVVIIYGEKGKGRNLIISSLKARKFLSKGYPSYLAFVVDTKKEKKTVENVKVVRDFRDVFPEDLPGLPPERQVEFQINLTPGAAPIAQTPYRLAPTKMKEMMSQLQELLEKGFIRPSSSPWGAPMLFVKKKDGSMRMCIDYRELNKVMVKNKYPLPRIGDLFDQLQGAGCFSKIDLRCGYHQVRVKKEDIPKMAFRT</sequence>
<dbReference type="EMBL" id="CM042054">
    <property type="protein sequence ID" value="KAI3706791.1"/>
    <property type="molecule type" value="Genomic_DNA"/>
</dbReference>
<reference evidence="2" key="1">
    <citation type="journal article" date="2022" name="Mol. Ecol. Resour.">
        <title>The genomes of chicory, endive, great burdock and yacon provide insights into Asteraceae palaeo-polyploidization history and plant inulin production.</title>
        <authorList>
            <person name="Fan W."/>
            <person name="Wang S."/>
            <person name="Wang H."/>
            <person name="Wang A."/>
            <person name="Jiang F."/>
            <person name="Liu H."/>
            <person name="Zhao H."/>
            <person name="Xu D."/>
            <person name="Zhang Y."/>
        </authorList>
    </citation>
    <scope>NUCLEOTIDE SEQUENCE [LARGE SCALE GENOMIC DNA]</scope>
    <source>
        <strain evidence="2">cv. Niubang</strain>
    </source>
</reference>
<protein>
    <submittedName>
        <fullName evidence="1">Uncharacterized protein</fullName>
    </submittedName>
</protein>
<comment type="caution">
    <text evidence="1">The sequence shown here is derived from an EMBL/GenBank/DDBJ whole genome shotgun (WGS) entry which is preliminary data.</text>
</comment>
<proteinExistence type="predicted"/>
<organism evidence="1 2">
    <name type="scientific">Arctium lappa</name>
    <name type="common">Greater burdock</name>
    <name type="synonym">Lappa major</name>
    <dbReference type="NCBI Taxonomy" id="4217"/>
    <lineage>
        <taxon>Eukaryota</taxon>
        <taxon>Viridiplantae</taxon>
        <taxon>Streptophyta</taxon>
        <taxon>Embryophyta</taxon>
        <taxon>Tracheophyta</taxon>
        <taxon>Spermatophyta</taxon>
        <taxon>Magnoliopsida</taxon>
        <taxon>eudicotyledons</taxon>
        <taxon>Gunneridae</taxon>
        <taxon>Pentapetalae</taxon>
        <taxon>asterids</taxon>
        <taxon>campanulids</taxon>
        <taxon>Asterales</taxon>
        <taxon>Asteraceae</taxon>
        <taxon>Carduoideae</taxon>
        <taxon>Cardueae</taxon>
        <taxon>Arctiinae</taxon>
        <taxon>Arctium</taxon>
    </lineage>
</organism>
<reference evidence="1 2" key="2">
    <citation type="journal article" date="2022" name="Mol. Ecol. Resour.">
        <title>The genomes of chicory, endive, great burdock and yacon provide insights into Asteraceae paleo-polyploidization history and plant inulin production.</title>
        <authorList>
            <person name="Fan W."/>
            <person name="Wang S."/>
            <person name="Wang H."/>
            <person name="Wang A."/>
            <person name="Jiang F."/>
            <person name="Liu H."/>
            <person name="Zhao H."/>
            <person name="Xu D."/>
            <person name="Zhang Y."/>
        </authorList>
    </citation>
    <scope>NUCLEOTIDE SEQUENCE [LARGE SCALE GENOMIC DNA]</scope>
    <source>
        <strain evidence="2">cv. Niubang</strain>
    </source>
</reference>
<name>A0ACB9A9X2_ARCLA</name>
<dbReference type="Proteomes" id="UP001055879">
    <property type="component" value="Linkage Group LG08"/>
</dbReference>
<evidence type="ECO:0000313" key="1">
    <source>
        <dbReference type="EMBL" id="KAI3706791.1"/>
    </source>
</evidence>
<gene>
    <name evidence="1" type="ORF">L6452_24762</name>
</gene>